<dbReference type="SUPFAM" id="SSF89392">
    <property type="entry name" value="Prokaryotic lipoproteins and lipoprotein localization factors"/>
    <property type="match status" value="1"/>
</dbReference>
<proteinExistence type="predicted"/>
<accession>A0A4Y3WV11</accession>
<evidence type="ECO:0008006" key="3">
    <source>
        <dbReference type="Google" id="ProtNLM"/>
    </source>
</evidence>
<comment type="caution">
    <text evidence="1">The sequence shown here is derived from an EMBL/GenBank/DDBJ whole genome shotgun (WGS) entry which is preliminary data.</text>
</comment>
<gene>
    <name evidence="1" type="ORF">PHY01_41930</name>
</gene>
<sequence>MVASWIPRLLALLLVVGAVVGCGGPEPAAAALTRYDDIDELIAAVSAQQRLDRTARFSLRGELIGADDVRLRFTGAGELRISDDDVELSFTQVVTQRGADPQETGFVVLPDAVYLRMPADDGDDRPWVRVDPASTDPDAQQLIAQADQLTERADLTVTLARYADSTQISEAADDVIGGDPAVRYTIVTDLARAAETATDPALKAQLEQQVRAGLTLITSTLWVDSAHRPLRSAARQQLPGIGTLAITSSYRDWGQAATIAPPPDNRVR</sequence>
<keyword evidence="2" id="KW-1185">Reference proteome</keyword>
<dbReference type="InterPro" id="IPR029046">
    <property type="entry name" value="LolA/LolB/LppX"/>
</dbReference>
<dbReference type="Gene3D" id="2.50.20.20">
    <property type="match status" value="1"/>
</dbReference>
<dbReference type="Proteomes" id="UP000320338">
    <property type="component" value="Unassembled WGS sequence"/>
</dbReference>
<name>A0A4Y3WV11_9PSEU</name>
<dbReference type="EMBL" id="BJNG01000038">
    <property type="protein sequence ID" value="GEC21910.1"/>
    <property type="molecule type" value="Genomic_DNA"/>
</dbReference>
<organism evidence="1 2">
    <name type="scientific">Pseudonocardia hydrocarbonoxydans</name>
    <dbReference type="NCBI Taxonomy" id="76726"/>
    <lineage>
        <taxon>Bacteria</taxon>
        <taxon>Bacillati</taxon>
        <taxon>Actinomycetota</taxon>
        <taxon>Actinomycetes</taxon>
        <taxon>Pseudonocardiales</taxon>
        <taxon>Pseudonocardiaceae</taxon>
        <taxon>Pseudonocardia</taxon>
    </lineage>
</organism>
<evidence type="ECO:0000313" key="1">
    <source>
        <dbReference type="EMBL" id="GEC21910.1"/>
    </source>
</evidence>
<protein>
    <recommendedName>
        <fullName evidence="3">Lipoprotein</fullName>
    </recommendedName>
</protein>
<dbReference type="AlphaFoldDB" id="A0A4Y3WV11"/>
<evidence type="ECO:0000313" key="2">
    <source>
        <dbReference type="Proteomes" id="UP000320338"/>
    </source>
</evidence>
<reference evidence="1 2" key="1">
    <citation type="submission" date="2019-06" db="EMBL/GenBank/DDBJ databases">
        <title>Whole genome shotgun sequence of Pseudonocardia hydrocarbonoxydans NBRC 14498.</title>
        <authorList>
            <person name="Hosoyama A."/>
            <person name="Uohara A."/>
            <person name="Ohji S."/>
            <person name="Ichikawa N."/>
        </authorList>
    </citation>
    <scope>NUCLEOTIDE SEQUENCE [LARGE SCALE GENOMIC DNA]</scope>
    <source>
        <strain evidence="1 2">NBRC 14498</strain>
    </source>
</reference>